<sequence length="345" mass="37084">MTDTTQNTRILLASRPHGEPTAENSRLETVPMPEPAEGEVLLRTIYLSLDPYMRGRMSDAKSYAAPVEVGAVMQGGTVAQVVQSRDPSLAEGDIVLSHLGWQAYGVQPARQVRKLDPQRAPISTAVGVLGMPGFTAYAGLLEIGRPQPGETVVVAAAAGPVGSAVGQIARIKGARAVGIAGGPEKVAWLEELGFDVALDHRSPTFKDDLKAAVPDGIDVYFENVGGHVWDAVLPRLNTYARVPVCGLVAHYNETEAPAGPDRMPRLMQAILTKSLTIRGFIQTEFVKTHYKEFQKDAAGWLADGSLRHREDVVEGLENAPEAFFGLLTGKNFGKLLVQVSDDPTR</sequence>
<feature type="domain" description="Enoyl reductase (ER)" evidence="3">
    <location>
        <begin position="21"/>
        <end position="337"/>
    </location>
</feature>
<evidence type="ECO:0000313" key="4">
    <source>
        <dbReference type="EMBL" id="QGG42795.1"/>
    </source>
</evidence>
<dbReference type="InterPro" id="IPR045010">
    <property type="entry name" value="MDR_fam"/>
</dbReference>
<dbReference type="GO" id="GO:0016628">
    <property type="term" value="F:oxidoreductase activity, acting on the CH-CH group of donors, NAD or NADP as acceptor"/>
    <property type="evidence" value="ECO:0007669"/>
    <property type="project" value="InterPro"/>
</dbReference>
<keyword evidence="1" id="KW-0560">Oxidoreductase</keyword>
<dbReference type="SMART" id="SM00829">
    <property type="entry name" value="PKS_ER"/>
    <property type="match status" value="1"/>
</dbReference>
<dbReference type="EMBL" id="CP045737">
    <property type="protein sequence ID" value="QGG42795.1"/>
    <property type="molecule type" value="Genomic_DNA"/>
</dbReference>
<dbReference type="RefSeq" id="WP_153654600.1">
    <property type="nucleotide sequence ID" value="NZ_CP045737.1"/>
</dbReference>
<dbReference type="Gene3D" id="3.90.180.10">
    <property type="entry name" value="Medium-chain alcohol dehydrogenases, catalytic domain"/>
    <property type="match status" value="1"/>
</dbReference>
<evidence type="ECO:0000259" key="3">
    <source>
        <dbReference type="SMART" id="SM00829"/>
    </source>
</evidence>
<evidence type="ECO:0000313" key="5">
    <source>
        <dbReference type="Proteomes" id="UP000392064"/>
    </source>
</evidence>
<keyword evidence="5" id="KW-1185">Reference proteome</keyword>
<protein>
    <submittedName>
        <fullName evidence="4">Zinc-binding dehydrogenase</fullName>
    </submittedName>
</protein>
<proteinExistence type="predicted"/>
<dbReference type="Pfam" id="PF00107">
    <property type="entry name" value="ADH_zinc_N"/>
    <property type="match status" value="1"/>
</dbReference>
<evidence type="ECO:0000256" key="1">
    <source>
        <dbReference type="ARBA" id="ARBA00023002"/>
    </source>
</evidence>
<dbReference type="PANTHER" id="PTHR43205:SF7">
    <property type="entry name" value="PROSTAGLANDIN REDUCTASE 1"/>
    <property type="match status" value="1"/>
</dbReference>
<feature type="region of interest" description="Disordered" evidence="2">
    <location>
        <begin position="1"/>
        <end position="27"/>
    </location>
</feature>
<dbReference type="InterPro" id="IPR041694">
    <property type="entry name" value="ADH_N_2"/>
</dbReference>
<dbReference type="KEGG" id="aef:GEV26_16225"/>
<dbReference type="FunFam" id="3.40.50.720:FF:000121">
    <property type="entry name" value="Prostaglandin reductase 2"/>
    <property type="match status" value="1"/>
</dbReference>
<dbReference type="AlphaFoldDB" id="A0A5Q2MQ11"/>
<name>A0A5Q2MQ11_9ACTN</name>
<dbReference type="InterPro" id="IPR020843">
    <property type="entry name" value="ER"/>
</dbReference>
<dbReference type="SUPFAM" id="SSF51735">
    <property type="entry name" value="NAD(P)-binding Rossmann-fold domains"/>
    <property type="match status" value="1"/>
</dbReference>
<evidence type="ECO:0000256" key="2">
    <source>
        <dbReference type="SAM" id="MobiDB-lite"/>
    </source>
</evidence>
<dbReference type="Gene3D" id="3.40.50.720">
    <property type="entry name" value="NAD(P)-binding Rossmann-like Domain"/>
    <property type="match status" value="1"/>
</dbReference>
<accession>A0A5Q2MQ11</accession>
<dbReference type="Pfam" id="PF16884">
    <property type="entry name" value="ADH_N_2"/>
    <property type="match status" value="1"/>
</dbReference>
<dbReference type="Proteomes" id="UP000392064">
    <property type="component" value="Chromosome"/>
</dbReference>
<dbReference type="SUPFAM" id="SSF50129">
    <property type="entry name" value="GroES-like"/>
    <property type="match status" value="2"/>
</dbReference>
<dbReference type="InterPro" id="IPR036291">
    <property type="entry name" value="NAD(P)-bd_dom_sf"/>
</dbReference>
<dbReference type="PANTHER" id="PTHR43205">
    <property type="entry name" value="PROSTAGLANDIN REDUCTASE"/>
    <property type="match status" value="1"/>
</dbReference>
<dbReference type="InterPro" id="IPR011032">
    <property type="entry name" value="GroES-like_sf"/>
</dbReference>
<dbReference type="CDD" id="cd05288">
    <property type="entry name" value="PGDH"/>
    <property type="match status" value="1"/>
</dbReference>
<reference evidence="4 5" key="1">
    <citation type="submission" date="2019-11" db="EMBL/GenBank/DDBJ databases">
        <authorList>
            <person name="Li J."/>
        </authorList>
    </citation>
    <scope>NUCLEOTIDE SEQUENCE [LARGE SCALE GENOMIC DNA]</scope>
    <source>
        <strain evidence="4 5">MF47</strain>
    </source>
</reference>
<organism evidence="4 5">
    <name type="scientific">Aeromicrobium yanjiei</name>
    <dbReference type="NCBI Taxonomy" id="2662028"/>
    <lineage>
        <taxon>Bacteria</taxon>
        <taxon>Bacillati</taxon>
        <taxon>Actinomycetota</taxon>
        <taxon>Actinomycetes</taxon>
        <taxon>Propionibacteriales</taxon>
        <taxon>Nocardioidaceae</taxon>
        <taxon>Aeromicrobium</taxon>
    </lineage>
</organism>
<dbReference type="InterPro" id="IPR013149">
    <property type="entry name" value="ADH-like_C"/>
</dbReference>
<gene>
    <name evidence="4" type="ORF">GEV26_16225</name>
</gene>